<dbReference type="SUPFAM" id="SSF53254">
    <property type="entry name" value="Phosphoglycerate mutase-like"/>
    <property type="match status" value="1"/>
</dbReference>
<dbReference type="PANTHER" id="PTHR48100:SF1">
    <property type="entry name" value="HISTIDINE PHOSPHATASE FAMILY PROTEIN-RELATED"/>
    <property type="match status" value="1"/>
</dbReference>
<accession>A0A3M2MIN8</accession>
<comment type="caution">
    <text evidence="3">The sequence shown here is derived from an EMBL/GenBank/DDBJ whole genome shotgun (WGS) entry which is preliminary data.</text>
</comment>
<reference evidence="3 4" key="1">
    <citation type="submission" date="2018-10" db="EMBL/GenBank/DDBJ databases">
        <title>Isolation from soil.</title>
        <authorList>
            <person name="Hu J."/>
        </authorList>
    </citation>
    <scope>NUCLEOTIDE SEQUENCE [LARGE SCALE GENOMIC DNA]</scope>
    <source>
        <strain evidence="3 4">NEAU-Ht49</strain>
    </source>
</reference>
<dbReference type="EMBL" id="RFFG01000004">
    <property type="protein sequence ID" value="RMI47208.1"/>
    <property type="molecule type" value="Genomic_DNA"/>
</dbReference>
<dbReference type="AlphaFoldDB" id="A0A3M2MIN8"/>
<dbReference type="CDD" id="cd07067">
    <property type="entry name" value="HP_PGM_like"/>
    <property type="match status" value="1"/>
</dbReference>
<dbReference type="Proteomes" id="UP000282674">
    <property type="component" value="Unassembled WGS sequence"/>
</dbReference>
<dbReference type="InterPro" id="IPR013078">
    <property type="entry name" value="His_Pase_superF_clade-1"/>
</dbReference>
<dbReference type="Gene3D" id="3.40.50.1240">
    <property type="entry name" value="Phosphoglycerate mutase-like"/>
    <property type="match status" value="1"/>
</dbReference>
<sequence length="217" mass="23739">MTRLVLVRHGETEWHAENRYAGVSDVALTPRGLEQAGLLAGWAQRAGLSALWSSDLTRARLTASFSAEATGLPLQVDPRLRELDFGRAEGLTRAEMRERFPDALRAFHDDPVSGHLPGGEDPQAAAERFTSCLDDIVDRHPDGRVMVVAHTTAIRLVLCHYLGMPLSDYRRVFPSVRNCALTEITLTGGRAALLEFNTPLRGALGVPCDGDRTATVR</sequence>
<feature type="binding site" evidence="2">
    <location>
        <position position="58"/>
    </location>
    <ligand>
        <name>substrate</name>
    </ligand>
</feature>
<dbReference type="Pfam" id="PF00300">
    <property type="entry name" value="His_Phos_1"/>
    <property type="match status" value="1"/>
</dbReference>
<evidence type="ECO:0000256" key="1">
    <source>
        <dbReference type="PIRSR" id="PIRSR613078-1"/>
    </source>
</evidence>
<dbReference type="RefSeq" id="WP_122192775.1">
    <property type="nucleotide sequence ID" value="NZ_JBHSKC010000008.1"/>
</dbReference>
<feature type="active site" description="Tele-phosphohistidine intermediate" evidence="1">
    <location>
        <position position="9"/>
    </location>
</feature>
<protein>
    <submittedName>
        <fullName evidence="3">Histidine phosphatase family protein</fullName>
    </submittedName>
</protein>
<organism evidence="3 4">
    <name type="scientific">Actinomadura harenae</name>
    <dbReference type="NCBI Taxonomy" id="2483351"/>
    <lineage>
        <taxon>Bacteria</taxon>
        <taxon>Bacillati</taxon>
        <taxon>Actinomycetota</taxon>
        <taxon>Actinomycetes</taxon>
        <taxon>Streptosporangiales</taxon>
        <taxon>Thermomonosporaceae</taxon>
        <taxon>Actinomadura</taxon>
    </lineage>
</organism>
<name>A0A3M2MIN8_9ACTN</name>
<dbReference type="OrthoDB" id="4697614at2"/>
<evidence type="ECO:0000256" key="2">
    <source>
        <dbReference type="PIRSR" id="PIRSR613078-2"/>
    </source>
</evidence>
<dbReference type="PANTHER" id="PTHR48100">
    <property type="entry name" value="BROAD-SPECIFICITY PHOSPHATASE YOR283W-RELATED"/>
    <property type="match status" value="1"/>
</dbReference>
<keyword evidence="4" id="KW-1185">Reference proteome</keyword>
<evidence type="ECO:0000313" key="4">
    <source>
        <dbReference type="Proteomes" id="UP000282674"/>
    </source>
</evidence>
<evidence type="ECO:0000313" key="3">
    <source>
        <dbReference type="EMBL" id="RMI47208.1"/>
    </source>
</evidence>
<feature type="active site" description="Proton donor/acceptor" evidence="1">
    <location>
        <position position="82"/>
    </location>
</feature>
<dbReference type="GO" id="GO:0016791">
    <property type="term" value="F:phosphatase activity"/>
    <property type="evidence" value="ECO:0007669"/>
    <property type="project" value="TreeGrafter"/>
</dbReference>
<gene>
    <name evidence="3" type="ORF">EBO15_03205</name>
</gene>
<dbReference type="InterPro" id="IPR050275">
    <property type="entry name" value="PGM_Phosphatase"/>
</dbReference>
<proteinExistence type="predicted"/>
<dbReference type="GO" id="GO:0005737">
    <property type="term" value="C:cytoplasm"/>
    <property type="evidence" value="ECO:0007669"/>
    <property type="project" value="TreeGrafter"/>
</dbReference>
<dbReference type="InterPro" id="IPR029033">
    <property type="entry name" value="His_PPase_superfam"/>
</dbReference>
<dbReference type="SMART" id="SM00855">
    <property type="entry name" value="PGAM"/>
    <property type="match status" value="1"/>
</dbReference>